<gene>
    <name evidence="1" type="ORF">POCTA_138.1.T0760214</name>
</gene>
<comment type="caution">
    <text evidence="1">The sequence shown here is derived from an EMBL/GenBank/DDBJ whole genome shotgun (WGS) entry which is preliminary data.</text>
</comment>
<dbReference type="OMA" id="LMNIWSE"/>
<protein>
    <submittedName>
        <fullName evidence="1">Uncharacterized protein</fullName>
    </submittedName>
</protein>
<proteinExistence type="predicted"/>
<dbReference type="EMBL" id="CAJJDP010000075">
    <property type="protein sequence ID" value="CAD8181239.1"/>
    <property type="molecule type" value="Genomic_DNA"/>
</dbReference>
<keyword evidence="2" id="KW-1185">Reference proteome</keyword>
<evidence type="ECO:0000313" key="1">
    <source>
        <dbReference type="EMBL" id="CAD8181239.1"/>
    </source>
</evidence>
<sequence length="332" mass="40135">MGNQQKQKSILELWNEHCLNKSKQLKNQSLKEYKPEIIRKNAIEVLEQAVHQDHLQSYKEDLKKFLLYMDPQKYAQQLAISVYLNHTQTAQFLIPQVNNLKEELIYKQIADHHLIKDLMNIWSEIFSNKYSIFQNQEEREYLINLIQSKDFVYSSLCNDIKYFIEYLEQMLRLIYEVQNKEKFKQLLIKMIFQNQNIKKIIVDTFEIYSLDKTQIFKRKLFNYKNISLAELRVPEQYYSDYPNTINQLQEILIIENPCDKFDLFSKLEQSMIKDIKREGTQNILLELDNQIGILTFCIFKIQSDKWVEILRCRNDIQLRQRFSLIFKCSKCY</sequence>
<evidence type="ECO:0000313" key="2">
    <source>
        <dbReference type="Proteomes" id="UP000683925"/>
    </source>
</evidence>
<dbReference type="AlphaFoldDB" id="A0A8S1VZK6"/>
<name>A0A8S1VZK6_PAROT</name>
<organism evidence="1 2">
    <name type="scientific">Paramecium octaurelia</name>
    <dbReference type="NCBI Taxonomy" id="43137"/>
    <lineage>
        <taxon>Eukaryota</taxon>
        <taxon>Sar</taxon>
        <taxon>Alveolata</taxon>
        <taxon>Ciliophora</taxon>
        <taxon>Intramacronucleata</taxon>
        <taxon>Oligohymenophorea</taxon>
        <taxon>Peniculida</taxon>
        <taxon>Parameciidae</taxon>
        <taxon>Paramecium</taxon>
    </lineage>
</organism>
<accession>A0A8S1VZK6</accession>
<dbReference type="Proteomes" id="UP000683925">
    <property type="component" value="Unassembled WGS sequence"/>
</dbReference>
<dbReference type="OrthoDB" id="297990at2759"/>
<reference evidence="1" key="1">
    <citation type="submission" date="2021-01" db="EMBL/GenBank/DDBJ databases">
        <authorList>
            <consortium name="Genoscope - CEA"/>
            <person name="William W."/>
        </authorList>
    </citation>
    <scope>NUCLEOTIDE SEQUENCE</scope>
</reference>